<reference evidence="2" key="1">
    <citation type="journal article" date="2015" name="PLoS ONE">
        <title>Comprehensive Evaluation of Toxoplasma gondii VEG and Neospora caninum LIV Genomes with Tachyzoite Stage Transcriptome and Proteome Defines Novel Transcript Features.</title>
        <authorList>
            <person name="Ramaprasad A."/>
            <person name="Mourier T."/>
            <person name="Naeem R."/>
            <person name="Malas T.B."/>
            <person name="Moussa E."/>
            <person name="Panigrahi A."/>
            <person name="Vermont S.J."/>
            <person name="Otto T.D."/>
            <person name="Wastling J."/>
            <person name="Pain A."/>
        </authorList>
    </citation>
    <scope>NUCLEOTIDE SEQUENCE</scope>
    <source>
        <strain evidence="2">Liverpool</strain>
    </source>
</reference>
<feature type="compositionally biased region" description="Low complexity" evidence="1">
    <location>
        <begin position="772"/>
        <end position="781"/>
    </location>
</feature>
<sequence length="829" mass="87886">MTPAATVAAEGGQPASQAAELSRQREKNLSPDSATASQHASPASVASSLPALVRASLLPSGAHLERCYSVCCTDTHVFVGGGSIAGVVCVWKLPGDLLRAFAAQHGDGDTGEATRFPAKDGQTPDRAEWEFVGVLGPMVSPVVQLKLNSTRERLAAATQTAIGYIWDVSPAALASLSQLTASAHLSLSVFASLTSPSSVPSWLGDVFAADPSAASNSSLSPTALPPAISDLLRLGPKPVAVLGGAESPANVTCVEFLPDGCTLAAGSGLPLSVDQVGREDCVSKAPLGIYHCESGHRLAEFPAFVFSPDKKASHAARAPLLLSSIATVAMDPHKFLPPPLPSTSSSSSSSAASSRWLAAGDAVCGCTALVLLPDGLLMQLRRQHESLLHAWNQKETRRLALLRLRRRRDEALASAAQCTEAAGDDANSAEAGQRMQREQDAADAEKAYQTALAEAEAAGDTVKDRDEEDETLDERKPMPPVQPALLHLPTVVAQLSEAAPAEMTALAWRPRRQGHRGPLHLYVACTDGFVRVIQLNPVPLHTSSQHTLHVRSIVLCKVASGSSSADVRSLVCLRPYSRRGHVTVAACNAFDFPSFASFASLDPSGFAAAFPGIESGKDASEERSKADETAATASSYQVRYVEGLGEAGDEIATCIHTHADFICGVAASPSGLLVVSLAADKSLVVYIRSEAARERLKKEEEERKRREAEEARRMQAIAAEERTHAEERSHAEDRMHGEERTHAEQSSEEGVDGSRRERVRDELAGPGREDAAPSAPEESSAGQTCRDVLDDEERGSSPKRQKKDRLPTEGAEDPQLAHGDEDDSLFGED</sequence>
<feature type="region of interest" description="Disordered" evidence="1">
    <location>
        <begin position="694"/>
        <end position="713"/>
    </location>
</feature>
<dbReference type="EMBL" id="LN714486">
    <property type="protein sequence ID" value="CEL69885.1"/>
    <property type="molecule type" value="Genomic_DNA"/>
</dbReference>
<dbReference type="AlphaFoldDB" id="A0A0F7UMZ6"/>
<evidence type="ECO:0008006" key="3">
    <source>
        <dbReference type="Google" id="ProtNLM"/>
    </source>
</evidence>
<gene>
    <name evidence="2" type="ORF">BN1204_055840</name>
</gene>
<proteinExistence type="predicted"/>
<dbReference type="SMART" id="SM00320">
    <property type="entry name" value="WD40"/>
    <property type="match status" value="5"/>
</dbReference>
<feature type="compositionally biased region" description="Basic and acidic residues" evidence="1">
    <location>
        <begin position="752"/>
        <end position="771"/>
    </location>
</feature>
<name>A0A0F7UMZ6_NEOCL</name>
<dbReference type="InterPro" id="IPR015943">
    <property type="entry name" value="WD40/YVTN_repeat-like_dom_sf"/>
</dbReference>
<feature type="compositionally biased region" description="Polar residues" evidence="1">
    <location>
        <begin position="30"/>
        <end position="39"/>
    </location>
</feature>
<feature type="region of interest" description="Disordered" evidence="1">
    <location>
        <begin position="1"/>
        <end position="42"/>
    </location>
</feature>
<protein>
    <recommendedName>
        <fullName evidence="3">WD domain, G-beta repeat-containing protein</fullName>
    </recommendedName>
</protein>
<feature type="compositionally biased region" description="Acidic residues" evidence="1">
    <location>
        <begin position="820"/>
        <end position="829"/>
    </location>
</feature>
<accession>A0A0F7UMZ6</accession>
<evidence type="ECO:0000256" key="1">
    <source>
        <dbReference type="SAM" id="MobiDB-lite"/>
    </source>
</evidence>
<dbReference type="Gene3D" id="2.130.10.10">
    <property type="entry name" value="YVTN repeat-like/Quinoprotein amine dehydrogenase"/>
    <property type="match status" value="2"/>
</dbReference>
<dbReference type="SUPFAM" id="SSF50978">
    <property type="entry name" value="WD40 repeat-like"/>
    <property type="match status" value="1"/>
</dbReference>
<feature type="region of interest" description="Disordered" evidence="1">
    <location>
        <begin position="419"/>
        <end position="482"/>
    </location>
</feature>
<feature type="compositionally biased region" description="Basic and acidic residues" evidence="1">
    <location>
        <begin position="435"/>
        <end position="446"/>
    </location>
</feature>
<feature type="region of interest" description="Disordered" evidence="1">
    <location>
        <begin position="718"/>
        <end position="829"/>
    </location>
</feature>
<organism evidence="2">
    <name type="scientific">Neospora caninum (strain Liverpool)</name>
    <dbReference type="NCBI Taxonomy" id="572307"/>
    <lineage>
        <taxon>Eukaryota</taxon>
        <taxon>Sar</taxon>
        <taxon>Alveolata</taxon>
        <taxon>Apicomplexa</taxon>
        <taxon>Conoidasida</taxon>
        <taxon>Coccidia</taxon>
        <taxon>Eucoccidiorida</taxon>
        <taxon>Eimeriorina</taxon>
        <taxon>Sarcocystidae</taxon>
        <taxon>Neospora</taxon>
    </lineage>
</organism>
<dbReference type="InterPro" id="IPR036322">
    <property type="entry name" value="WD40_repeat_dom_sf"/>
</dbReference>
<dbReference type="InterPro" id="IPR001680">
    <property type="entry name" value="WD40_rpt"/>
</dbReference>
<feature type="compositionally biased region" description="Basic and acidic residues" evidence="1">
    <location>
        <begin position="718"/>
        <end position="745"/>
    </location>
</feature>
<evidence type="ECO:0000313" key="2">
    <source>
        <dbReference type="EMBL" id="CEL69885.1"/>
    </source>
</evidence>